<dbReference type="Proteomes" id="UP001182556">
    <property type="component" value="Unassembled WGS sequence"/>
</dbReference>
<evidence type="ECO:0000256" key="9">
    <source>
        <dbReference type="SAM" id="Phobius"/>
    </source>
</evidence>
<dbReference type="NCBIfam" id="TIGR00879">
    <property type="entry name" value="SP"/>
    <property type="match status" value="1"/>
</dbReference>
<dbReference type="InterPro" id="IPR050360">
    <property type="entry name" value="MFS_Sugar_Transporters"/>
</dbReference>
<evidence type="ECO:0000256" key="1">
    <source>
        <dbReference type="ARBA" id="ARBA00004141"/>
    </source>
</evidence>
<feature type="transmembrane region" description="Helical" evidence="9">
    <location>
        <begin position="383"/>
        <end position="402"/>
    </location>
</feature>
<evidence type="ECO:0000313" key="12">
    <source>
        <dbReference type="Proteomes" id="UP001182556"/>
    </source>
</evidence>
<keyword evidence="6 9" id="KW-0472">Membrane</keyword>
<feature type="transmembrane region" description="Helical" evidence="9">
    <location>
        <begin position="105"/>
        <end position="129"/>
    </location>
</feature>
<name>A0AAD9FSC4_PAPLA</name>
<feature type="transmembrane region" description="Helical" evidence="9">
    <location>
        <begin position="354"/>
        <end position="376"/>
    </location>
</feature>
<dbReference type="InterPro" id="IPR020846">
    <property type="entry name" value="MFS_dom"/>
</dbReference>
<dbReference type="PROSITE" id="PS00217">
    <property type="entry name" value="SUGAR_TRANSPORT_2"/>
    <property type="match status" value="1"/>
</dbReference>
<feature type="domain" description="Major facilitator superfamily (MFS) profile" evidence="10">
    <location>
        <begin position="63"/>
        <end position="506"/>
    </location>
</feature>
<dbReference type="EMBL" id="JAODAN010000003">
    <property type="protein sequence ID" value="KAK1925258.1"/>
    <property type="molecule type" value="Genomic_DNA"/>
</dbReference>
<dbReference type="PROSITE" id="PS00216">
    <property type="entry name" value="SUGAR_TRANSPORT_1"/>
    <property type="match status" value="1"/>
</dbReference>
<keyword evidence="4 9" id="KW-0812">Transmembrane</keyword>
<keyword evidence="5 9" id="KW-1133">Transmembrane helix</keyword>
<dbReference type="SUPFAM" id="SSF103473">
    <property type="entry name" value="MFS general substrate transporter"/>
    <property type="match status" value="1"/>
</dbReference>
<feature type="transmembrane region" description="Helical" evidence="9">
    <location>
        <begin position="414"/>
        <end position="437"/>
    </location>
</feature>
<accession>A0AAD9FSC4</accession>
<organism evidence="11 12">
    <name type="scientific">Papiliotrema laurentii</name>
    <name type="common">Cryptococcus laurentii</name>
    <dbReference type="NCBI Taxonomy" id="5418"/>
    <lineage>
        <taxon>Eukaryota</taxon>
        <taxon>Fungi</taxon>
        <taxon>Dikarya</taxon>
        <taxon>Basidiomycota</taxon>
        <taxon>Agaricomycotina</taxon>
        <taxon>Tremellomycetes</taxon>
        <taxon>Tremellales</taxon>
        <taxon>Rhynchogastremaceae</taxon>
        <taxon>Papiliotrema</taxon>
    </lineage>
</organism>
<dbReference type="GO" id="GO:0005351">
    <property type="term" value="F:carbohydrate:proton symporter activity"/>
    <property type="evidence" value="ECO:0007669"/>
    <property type="project" value="TreeGrafter"/>
</dbReference>
<evidence type="ECO:0000313" key="11">
    <source>
        <dbReference type="EMBL" id="KAK1925258.1"/>
    </source>
</evidence>
<evidence type="ECO:0000259" key="10">
    <source>
        <dbReference type="PROSITE" id="PS50850"/>
    </source>
</evidence>
<evidence type="ECO:0000256" key="6">
    <source>
        <dbReference type="ARBA" id="ARBA00023136"/>
    </source>
</evidence>
<evidence type="ECO:0000256" key="4">
    <source>
        <dbReference type="ARBA" id="ARBA00022692"/>
    </source>
</evidence>
<keyword evidence="3 8" id="KW-0813">Transport</keyword>
<protein>
    <submittedName>
        <fullName evidence="11">Sugar transporter</fullName>
    </submittedName>
</protein>
<feature type="transmembrane region" description="Helical" evidence="9">
    <location>
        <begin position="141"/>
        <end position="159"/>
    </location>
</feature>
<dbReference type="AlphaFoldDB" id="A0AAD9FSC4"/>
<comment type="subcellular location">
    <subcellularLocation>
        <location evidence="1">Membrane</location>
        <topology evidence="1">Multi-pass membrane protein</topology>
    </subcellularLocation>
</comment>
<keyword evidence="12" id="KW-1185">Reference proteome</keyword>
<feature type="transmembrane region" description="Helical" evidence="9">
    <location>
        <begin position="449"/>
        <end position="472"/>
    </location>
</feature>
<dbReference type="PANTHER" id="PTHR48022">
    <property type="entry name" value="PLASTIDIC GLUCOSE TRANSPORTER 4"/>
    <property type="match status" value="1"/>
</dbReference>
<dbReference type="InterPro" id="IPR003663">
    <property type="entry name" value="Sugar/inositol_transpt"/>
</dbReference>
<comment type="catalytic activity">
    <reaction evidence="7">
        <text>myo-inositol(out) + H(+)(out) = myo-inositol(in) + H(+)(in)</text>
        <dbReference type="Rhea" id="RHEA:60364"/>
        <dbReference type="ChEBI" id="CHEBI:15378"/>
        <dbReference type="ChEBI" id="CHEBI:17268"/>
    </reaction>
</comment>
<reference evidence="11" key="1">
    <citation type="submission" date="2023-02" db="EMBL/GenBank/DDBJ databases">
        <title>Identification and recombinant expression of a fungal hydrolase from Papiliotrema laurentii that hydrolyzes apple cutin and clears colloidal polyester polyurethane.</title>
        <authorList>
            <consortium name="DOE Joint Genome Institute"/>
            <person name="Roman V.A."/>
            <person name="Bojanowski C."/>
            <person name="Crable B.R."/>
            <person name="Wagner D.N."/>
            <person name="Hung C.S."/>
            <person name="Nadeau L.J."/>
            <person name="Schratz L."/>
            <person name="Haridas S."/>
            <person name="Pangilinan J."/>
            <person name="Lipzen A."/>
            <person name="Na H."/>
            <person name="Yan M."/>
            <person name="Ng V."/>
            <person name="Grigoriev I.V."/>
            <person name="Spatafora J.W."/>
            <person name="Barlow D."/>
            <person name="Biffinger J."/>
            <person name="Kelley-Loughnane N."/>
            <person name="Varaljay V.A."/>
            <person name="Crookes-Goodson W.J."/>
        </authorList>
    </citation>
    <scope>NUCLEOTIDE SEQUENCE</scope>
    <source>
        <strain evidence="11">5307AH</strain>
    </source>
</reference>
<feature type="transmembrane region" description="Helical" evidence="9">
    <location>
        <begin position="321"/>
        <end position="342"/>
    </location>
</feature>
<dbReference type="GO" id="GO:0016020">
    <property type="term" value="C:membrane"/>
    <property type="evidence" value="ECO:0007669"/>
    <property type="project" value="UniProtKB-SubCell"/>
</dbReference>
<evidence type="ECO:0000256" key="7">
    <source>
        <dbReference type="ARBA" id="ARBA00049119"/>
    </source>
</evidence>
<dbReference type="PANTHER" id="PTHR48022:SF10">
    <property type="entry name" value="MAJOR FACILITATOR SUPERFAMILY (MFS) PROFILE DOMAIN-CONTAINING PROTEIN"/>
    <property type="match status" value="1"/>
</dbReference>
<dbReference type="Pfam" id="PF00083">
    <property type="entry name" value="Sugar_tr"/>
    <property type="match status" value="1"/>
</dbReference>
<dbReference type="InterPro" id="IPR036259">
    <property type="entry name" value="MFS_trans_sf"/>
</dbReference>
<dbReference type="Gene3D" id="1.20.1250.20">
    <property type="entry name" value="MFS general substrate transporter like domains"/>
    <property type="match status" value="1"/>
</dbReference>
<keyword evidence="11" id="KW-0762">Sugar transport</keyword>
<evidence type="ECO:0000256" key="5">
    <source>
        <dbReference type="ARBA" id="ARBA00022989"/>
    </source>
</evidence>
<dbReference type="InterPro" id="IPR005828">
    <property type="entry name" value="MFS_sugar_transport-like"/>
</dbReference>
<feature type="transmembrane region" description="Helical" evidence="9">
    <location>
        <begin position="199"/>
        <end position="221"/>
    </location>
</feature>
<evidence type="ECO:0000256" key="8">
    <source>
        <dbReference type="RuleBase" id="RU003346"/>
    </source>
</evidence>
<comment type="caution">
    <text evidence="11">The sequence shown here is derived from an EMBL/GenBank/DDBJ whole genome shotgun (WGS) entry which is preliminary data.</text>
</comment>
<evidence type="ECO:0000256" key="3">
    <source>
        <dbReference type="ARBA" id="ARBA00022448"/>
    </source>
</evidence>
<dbReference type="InterPro" id="IPR005829">
    <property type="entry name" value="Sugar_transporter_CS"/>
</dbReference>
<proteinExistence type="inferred from homology"/>
<dbReference type="FunFam" id="1.20.1250.20:FF:000078">
    <property type="entry name" value="MFS maltose transporter, putative"/>
    <property type="match status" value="1"/>
</dbReference>
<evidence type="ECO:0000256" key="2">
    <source>
        <dbReference type="ARBA" id="ARBA00010992"/>
    </source>
</evidence>
<sequence length="545" mass="59785">MAQPHEDEKVEAYAIEDNQLEHSRSIAKGDTVIEAYDKGQIATGYENVSIPQTILKFKMACLVCFLATFAASTDGYQIGINGNIIANPGFVAQFATETNAQGERILSASVLSAIGTIQSVGQIIGMVSLPFLASRFGRKPAMFALWLLLAISVTCESVATRWQVWFVAKLFSGMGVGSLQFVTPTYVSEIAPIRVRGLLLMLYNFWFSVGSFFAPVALQVMSTYAPDNFRTPIYTQWGHIGLMLVIYILLPESPAWCASRGLVDKAKKNMRVIYRGVESFDVDEQYEVLARAIAHEEAVAKEQRAEAWWTIFKGVNGRRTLASTWALTSQQVLGLTLFYTYSAYFFKTAGVSDPFAVTCITNGVQLVIIVIVAATVDRFGRRNICCGGLSTMLVSVTLIGILGVVKQNKATNGLLVFFSCIFIVGLQCSGSTGWGFVGELSSQRLRPYTAGFAAAMSCVFGVIMNVLVPYMLNENQWNWGLKTAFFYTGLGAPFAVAAWFIIPEPAGLSSAELDELFDSRVKAWRFHKTKTALQKSLEAQRAAST</sequence>
<feature type="transmembrane region" description="Helical" evidence="9">
    <location>
        <begin position="484"/>
        <end position="502"/>
    </location>
</feature>
<comment type="similarity">
    <text evidence="2 8">Belongs to the major facilitator superfamily. Sugar transporter (TC 2.A.1.1) family.</text>
</comment>
<gene>
    <name evidence="11" type="ORF">DB88DRAFT_186435</name>
</gene>
<dbReference type="PROSITE" id="PS50850">
    <property type="entry name" value="MFS"/>
    <property type="match status" value="1"/>
</dbReference>